<dbReference type="InterPro" id="IPR020057">
    <property type="entry name" value="Ribosomal_bL25_b-dom"/>
</dbReference>
<feature type="domain" description="Large ribosomal subunit protein bL25 beta" evidence="7">
    <location>
        <begin position="100"/>
        <end position="182"/>
    </location>
</feature>
<dbReference type="Proteomes" id="UP000182360">
    <property type="component" value="Unassembled WGS sequence"/>
</dbReference>
<dbReference type="InterPro" id="IPR020056">
    <property type="entry name" value="Rbsml_bL25/Gln-tRNA_synth_N"/>
</dbReference>
<dbReference type="Gene3D" id="2.170.120.20">
    <property type="entry name" value="Ribosomal protein L25, beta domain"/>
    <property type="match status" value="1"/>
</dbReference>
<dbReference type="InterPro" id="IPR001021">
    <property type="entry name" value="Ribosomal_bL25_long"/>
</dbReference>
<comment type="subunit">
    <text evidence="5">Part of the 50S ribosomal subunit; part of the 5S rRNA/L5/L18/L25 subcomplex. Contacts the 5S rRNA. Binds to the 5S rRNA independently of L5 and L18.</text>
</comment>
<evidence type="ECO:0000313" key="8">
    <source>
        <dbReference type="EMBL" id="SEQ66611.1"/>
    </source>
</evidence>
<keyword evidence="9" id="KW-1185">Reference proteome</keyword>
<dbReference type="HAMAP" id="MF_01334">
    <property type="entry name" value="Ribosomal_bL25_CTC"/>
    <property type="match status" value="1"/>
</dbReference>
<dbReference type="GO" id="GO:0022625">
    <property type="term" value="C:cytosolic large ribosomal subunit"/>
    <property type="evidence" value="ECO:0007669"/>
    <property type="project" value="TreeGrafter"/>
</dbReference>
<evidence type="ECO:0000256" key="1">
    <source>
        <dbReference type="ARBA" id="ARBA00022730"/>
    </source>
</evidence>
<accession>A0A1H9HW80</accession>
<keyword evidence="3 5" id="KW-0689">Ribosomal protein</keyword>
<organism evidence="8 9">
    <name type="scientific">Treponema bryantii</name>
    <dbReference type="NCBI Taxonomy" id="163"/>
    <lineage>
        <taxon>Bacteria</taxon>
        <taxon>Pseudomonadati</taxon>
        <taxon>Spirochaetota</taxon>
        <taxon>Spirochaetia</taxon>
        <taxon>Spirochaetales</taxon>
        <taxon>Treponemataceae</taxon>
        <taxon>Treponema</taxon>
    </lineage>
</organism>
<evidence type="ECO:0000259" key="7">
    <source>
        <dbReference type="Pfam" id="PF14693"/>
    </source>
</evidence>
<dbReference type="InterPro" id="IPR029751">
    <property type="entry name" value="Ribosomal_L25_dom"/>
</dbReference>
<dbReference type="InterPro" id="IPR020930">
    <property type="entry name" value="Ribosomal_uL5_bac-type"/>
</dbReference>
<keyword evidence="4 5" id="KW-0687">Ribonucleoprotein</keyword>
<dbReference type="eggNOG" id="COG1825">
    <property type="taxonomic scope" value="Bacteria"/>
</dbReference>
<evidence type="ECO:0000313" key="9">
    <source>
        <dbReference type="Proteomes" id="UP000182360"/>
    </source>
</evidence>
<dbReference type="GO" id="GO:0008097">
    <property type="term" value="F:5S rRNA binding"/>
    <property type="evidence" value="ECO:0007669"/>
    <property type="project" value="InterPro"/>
</dbReference>
<name>A0A1H9HW80_9SPIR</name>
<gene>
    <name evidence="5" type="primary">rplY</name>
    <name evidence="5" type="synonym">ctc</name>
    <name evidence="8" type="ORF">SAMN04487977_1086</name>
</gene>
<dbReference type="InterPro" id="IPR011035">
    <property type="entry name" value="Ribosomal_bL25/Gln-tRNA_synth"/>
</dbReference>
<dbReference type="NCBIfam" id="TIGR00731">
    <property type="entry name" value="bL25_bact_ctc"/>
    <property type="match status" value="1"/>
</dbReference>
<feature type="domain" description="Large ribosomal subunit protein bL25 L25" evidence="6">
    <location>
        <begin position="6"/>
        <end position="92"/>
    </location>
</feature>
<evidence type="ECO:0000256" key="4">
    <source>
        <dbReference type="ARBA" id="ARBA00023274"/>
    </source>
</evidence>
<dbReference type="InterPro" id="IPR037121">
    <property type="entry name" value="Ribosomal_bL25_C"/>
</dbReference>
<keyword evidence="2 5" id="KW-0694">RNA-binding</keyword>
<dbReference type="EMBL" id="FOFU01000008">
    <property type="protein sequence ID" value="SEQ66611.1"/>
    <property type="molecule type" value="Genomic_DNA"/>
</dbReference>
<dbReference type="PANTHER" id="PTHR33284">
    <property type="entry name" value="RIBOSOMAL PROTEIN L25/GLN-TRNA SYNTHETASE, ANTI-CODON-BINDING DOMAIN-CONTAINING PROTEIN"/>
    <property type="match status" value="1"/>
</dbReference>
<comment type="similarity">
    <text evidence="5">Belongs to the bacterial ribosomal protein bL25 family. CTC subfamily.</text>
</comment>
<dbReference type="OrthoDB" id="9790002at2"/>
<dbReference type="Pfam" id="PF01386">
    <property type="entry name" value="Ribosomal_L25p"/>
    <property type="match status" value="1"/>
</dbReference>
<evidence type="ECO:0000256" key="2">
    <source>
        <dbReference type="ARBA" id="ARBA00022884"/>
    </source>
</evidence>
<dbReference type="GO" id="GO:0006412">
    <property type="term" value="P:translation"/>
    <property type="evidence" value="ECO:0007669"/>
    <property type="project" value="UniProtKB-UniRule"/>
</dbReference>
<dbReference type="GO" id="GO:0003735">
    <property type="term" value="F:structural constituent of ribosome"/>
    <property type="evidence" value="ECO:0007669"/>
    <property type="project" value="InterPro"/>
</dbReference>
<sequence>MSKQTLEAKLRTATGKTAAKNLRKEGRIPAVVYNSKGEATSIEVGEVEFNKIWRTITPTTSITLNVDGKESLALIKDVEYNIRNDKVLHADFFAPDADEKLVMKIKIHYTGTPAGVLKGGFKKERNNEIKIKAAIADLPETITADISGINVSEALRVKDLKLDSKVEVLTSAELPLVTVSPARG</sequence>
<comment type="function">
    <text evidence="5">This is one of the proteins that binds to the 5S RNA in the ribosome where it forms part of the central protuberance.</text>
</comment>
<reference evidence="8 9" key="1">
    <citation type="submission" date="2016-10" db="EMBL/GenBank/DDBJ databases">
        <authorList>
            <person name="de Groot N.N."/>
        </authorList>
    </citation>
    <scope>NUCLEOTIDE SEQUENCE [LARGE SCALE GENOMIC DNA]</scope>
    <source>
        <strain evidence="8 9">B25</strain>
    </source>
</reference>
<dbReference type="STRING" id="163.SAMN04487775_10398"/>
<evidence type="ECO:0000259" key="6">
    <source>
        <dbReference type="Pfam" id="PF01386"/>
    </source>
</evidence>
<dbReference type="CDD" id="cd00495">
    <property type="entry name" value="Ribosomal_L25_TL5_CTC"/>
    <property type="match status" value="1"/>
</dbReference>
<evidence type="ECO:0000256" key="5">
    <source>
        <dbReference type="HAMAP-Rule" id="MF_01334"/>
    </source>
</evidence>
<dbReference type="PANTHER" id="PTHR33284:SF1">
    <property type="entry name" value="RIBOSOMAL PROTEIN L25_GLN-TRNA SYNTHETASE, ANTI-CODON-BINDING DOMAIN-CONTAINING PROTEIN"/>
    <property type="match status" value="1"/>
</dbReference>
<proteinExistence type="inferred from homology"/>
<evidence type="ECO:0000256" key="3">
    <source>
        <dbReference type="ARBA" id="ARBA00022980"/>
    </source>
</evidence>
<keyword evidence="1 5" id="KW-0699">rRNA-binding</keyword>
<dbReference type="Pfam" id="PF14693">
    <property type="entry name" value="Ribosomal_TL5_C"/>
    <property type="match status" value="1"/>
</dbReference>
<dbReference type="Gene3D" id="2.40.240.10">
    <property type="entry name" value="Ribosomal Protein L25, Chain P"/>
    <property type="match status" value="1"/>
</dbReference>
<dbReference type="RefSeq" id="WP_074644577.1">
    <property type="nucleotide sequence ID" value="NZ_AP025286.1"/>
</dbReference>
<dbReference type="SUPFAM" id="SSF50715">
    <property type="entry name" value="Ribosomal protein L25-like"/>
    <property type="match status" value="1"/>
</dbReference>
<dbReference type="AlphaFoldDB" id="A0A1H9HW80"/>
<protein>
    <recommendedName>
        <fullName evidence="5">Large ribosomal subunit protein bL25</fullName>
    </recommendedName>
    <alternativeName>
        <fullName evidence="5">General stress protein CTC</fullName>
    </alternativeName>
</protein>